<keyword evidence="7 9" id="KW-0414">Isoprene biosynthesis</keyword>
<dbReference type="RefSeq" id="WP_071061503.1">
    <property type="nucleotide sequence ID" value="NZ_MKIE01000002.1"/>
</dbReference>
<dbReference type="Pfam" id="PF13288">
    <property type="entry name" value="DXPR_C"/>
    <property type="match status" value="1"/>
</dbReference>
<comment type="catalytic activity">
    <reaction evidence="8">
        <text>2-C-methyl-D-erythritol 4-phosphate + NADP(+) = 1-deoxy-D-xylulose 5-phosphate + NADPH + H(+)</text>
        <dbReference type="Rhea" id="RHEA:13717"/>
        <dbReference type="ChEBI" id="CHEBI:15378"/>
        <dbReference type="ChEBI" id="CHEBI:57783"/>
        <dbReference type="ChEBI" id="CHEBI:57792"/>
        <dbReference type="ChEBI" id="CHEBI:58262"/>
        <dbReference type="ChEBI" id="CHEBI:58349"/>
        <dbReference type="EC" id="1.1.1.267"/>
    </reaction>
    <physiologicalReaction direction="right-to-left" evidence="8">
        <dbReference type="Rhea" id="RHEA:13719"/>
    </physiologicalReaction>
</comment>
<feature type="binding site" evidence="9">
    <location>
        <position position="123"/>
    </location>
    <ligand>
        <name>NADPH</name>
        <dbReference type="ChEBI" id="CHEBI:57783"/>
    </ligand>
</feature>
<comment type="pathway">
    <text evidence="1 9">Isoprenoid biosynthesis; isopentenyl diphosphate biosynthesis via DXP pathway; isopentenyl diphosphate from 1-deoxy-D-xylulose 5-phosphate: step 1/6.</text>
</comment>
<dbReference type="InterPro" id="IPR013644">
    <property type="entry name" value="DXP_reductoisomerase_C"/>
</dbReference>
<feature type="binding site" evidence="9">
    <location>
        <position position="217"/>
    </location>
    <ligand>
        <name>1-deoxy-D-xylulose 5-phosphate</name>
        <dbReference type="ChEBI" id="CHEBI:57792"/>
    </ligand>
</feature>
<dbReference type="Gene3D" id="1.10.1740.10">
    <property type="match status" value="1"/>
</dbReference>
<evidence type="ECO:0000259" key="11">
    <source>
        <dbReference type="Pfam" id="PF08436"/>
    </source>
</evidence>
<dbReference type="SUPFAM" id="SSF51735">
    <property type="entry name" value="NAD(P)-binding Rossmann-fold domains"/>
    <property type="match status" value="1"/>
</dbReference>
<gene>
    <name evidence="9 13" type="primary">dxr</name>
    <name evidence="13" type="ORF">EUAN_05780</name>
</gene>
<comment type="caution">
    <text evidence="13">The sequence shown here is derived from an EMBL/GenBank/DDBJ whole genome shotgun (WGS) entry which is preliminary data.</text>
</comment>
<dbReference type="GO" id="GO:0030145">
    <property type="term" value="F:manganese ion binding"/>
    <property type="evidence" value="ECO:0007669"/>
    <property type="project" value="TreeGrafter"/>
</dbReference>
<comment type="caution">
    <text evidence="9">Lacks conserved residue(s) required for the propagation of feature annotation.</text>
</comment>
<keyword evidence="14" id="KW-1185">Reference proteome</keyword>
<keyword evidence="3 9" id="KW-0479">Metal-binding</keyword>
<feature type="binding site" evidence="9">
    <location>
        <position position="150"/>
    </location>
    <ligand>
        <name>1-deoxy-D-xylulose 5-phosphate</name>
        <dbReference type="ChEBI" id="CHEBI:57792"/>
    </ligand>
</feature>
<feature type="domain" description="1-deoxy-D-xylulose 5-phosphate reductoisomerase N-terminal" evidence="10">
    <location>
        <begin position="4"/>
        <end position="131"/>
    </location>
</feature>
<feature type="binding site" evidence="9">
    <location>
        <position position="151"/>
    </location>
    <ligand>
        <name>1-deoxy-D-xylulose 5-phosphate</name>
        <dbReference type="ChEBI" id="CHEBI:57792"/>
    </ligand>
</feature>
<comment type="function">
    <text evidence="9">Catalyzes the NADPH-dependent rearrangement and reduction of 1-deoxy-D-xylulose-5-phosphate (DXP) to 2-C-methyl-D-erythritol 4-phosphate (MEP).</text>
</comment>
<dbReference type="NCBIfam" id="NF009114">
    <property type="entry name" value="PRK12464.1"/>
    <property type="match status" value="1"/>
</dbReference>
<evidence type="ECO:0000313" key="13">
    <source>
        <dbReference type="EMBL" id="OHW62794.1"/>
    </source>
</evidence>
<feature type="binding site" evidence="9">
    <location>
        <position position="10"/>
    </location>
    <ligand>
        <name>NADPH</name>
        <dbReference type="ChEBI" id="CHEBI:57783"/>
    </ligand>
</feature>
<protein>
    <recommendedName>
        <fullName evidence="9">1-deoxy-D-xylulose 5-phosphate reductoisomerase</fullName>
        <shortName evidence="9">DXP reductoisomerase</shortName>
        <ecNumber evidence="9">1.1.1.267</ecNumber>
    </recommendedName>
    <alternativeName>
        <fullName evidence="9">1-deoxyxylulose-5-phosphate reductoisomerase</fullName>
    </alternativeName>
    <alternativeName>
        <fullName evidence="9">2-C-methyl-D-erythritol 4-phosphate synthase</fullName>
    </alternativeName>
</protein>
<comment type="cofactor">
    <cofactor evidence="9">
        <name>Mg(2+)</name>
        <dbReference type="ChEBI" id="CHEBI:18420"/>
    </cofactor>
    <cofactor evidence="9">
        <name>Mn(2+)</name>
        <dbReference type="ChEBI" id="CHEBI:29035"/>
    </cofactor>
</comment>
<evidence type="ECO:0000313" key="14">
    <source>
        <dbReference type="Proteomes" id="UP000180254"/>
    </source>
</evidence>
<feature type="binding site" evidence="9">
    <location>
        <position position="220"/>
    </location>
    <ligand>
        <name>Mn(2+)</name>
        <dbReference type="ChEBI" id="CHEBI:29035"/>
    </ligand>
</feature>
<evidence type="ECO:0000256" key="1">
    <source>
        <dbReference type="ARBA" id="ARBA00005094"/>
    </source>
</evidence>
<evidence type="ECO:0000256" key="2">
    <source>
        <dbReference type="ARBA" id="ARBA00006825"/>
    </source>
</evidence>
<dbReference type="FunFam" id="3.40.50.720:FF:000045">
    <property type="entry name" value="1-deoxy-D-xylulose 5-phosphate reductoisomerase"/>
    <property type="match status" value="1"/>
</dbReference>
<dbReference type="Proteomes" id="UP000180254">
    <property type="component" value="Unassembled WGS sequence"/>
</dbReference>
<feature type="domain" description="DXP reductoisomerase C-terminal" evidence="12">
    <location>
        <begin position="260"/>
        <end position="376"/>
    </location>
</feature>
<evidence type="ECO:0000259" key="10">
    <source>
        <dbReference type="Pfam" id="PF02670"/>
    </source>
</evidence>
<dbReference type="InterPro" id="IPR036291">
    <property type="entry name" value="NAD(P)-bd_dom_sf"/>
</dbReference>
<evidence type="ECO:0000256" key="5">
    <source>
        <dbReference type="ARBA" id="ARBA00023002"/>
    </source>
</evidence>
<keyword evidence="9" id="KW-0460">Magnesium</keyword>
<dbReference type="NCBIfam" id="TIGR00243">
    <property type="entry name" value="Dxr"/>
    <property type="match status" value="1"/>
</dbReference>
<dbReference type="AlphaFoldDB" id="A0A1S1V8G6"/>
<dbReference type="GO" id="GO:0016853">
    <property type="term" value="F:isomerase activity"/>
    <property type="evidence" value="ECO:0007669"/>
    <property type="project" value="UniProtKB-KW"/>
</dbReference>
<dbReference type="GO" id="GO:0051484">
    <property type="term" value="P:isopentenyl diphosphate biosynthetic process, methylerythritol 4-phosphate pathway involved in terpenoid biosynthetic process"/>
    <property type="evidence" value="ECO:0007669"/>
    <property type="project" value="UniProtKB-ARBA"/>
</dbReference>
<accession>A0A1S1V8G6</accession>
<dbReference type="SUPFAM" id="SSF55347">
    <property type="entry name" value="Glyceraldehyde-3-phosphate dehydrogenase-like, C-terminal domain"/>
    <property type="match status" value="1"/>
</dbReference>
<dbReference type="InterPro" id="IPR013512">
    <property type="entry name" value="DXP_reductoisomerase_N"/>
</dbReference>
<feature type="binding site" evidence="9">
    <location>
        <position position="13"/>
    </location>
    <ligand>
        <name>NADPH</name>
        <dbReference type="ChEBI" id="CHEBI:57783"/>
    </ligand>
</feature>
<keyword evidence="5 9" id="KW-0560">Oxidoreductase</keyword>
<feature type="binding site" evidence="9">
    <location>
        <position position="124"/>
    </location>
    <ligand>
        <name>1-deoxy-D-xylulose 5-phosphate</name>
        <dbReference type="ChEBI" id="CHEBI:57792"/>
    </ligand>
</feature>
<evidence type="ECO:0000256" key="4">
    <source>
        <dbReference type="ARBA" id="ARBA00022857"/>
    </source>
</evidence>
<feature type="binding site" evidence="9">
    <location>
        <position position="11"/>
    </location>
    <ligand>
        <name>NADPH</name>
        <dbReference type="ChEBI" id="CHEBI:57783"/>
    </ligand>
</feature>
<evidence type="ECO:0000256" key="9">
    <source>
        <dbReference type="HAMAP-Rule" id="MF_00183"/>
    </source>
</evidence>
<feature type="binding site" evidence="9">
    <location>
        <position position="125"/>
    </location>
    <ligand>
        <name>NADPH</name>
        <dbReference type="ChEBI" id="CHEBI:57783"/>
    </ligand>
</feature>
<evidence type="ECO:0000256" key="6">
    <source>
        <dbReference type="ARBA" id="ARBA00023211"/>
    </source>
</evidence>
<feature type="binding site" evidence="9">
    <location>
        <position position="12"/>
    </location>
    <ligand>
        <name>NADPH</name>
        <dbReference type="ChEBI" id="CHEBI:57783"/>
    </ligand>
</feature>
<dbReference type="GO" id="GO:0070402">
    <property type="term" value="F:NADPH binding"/>
    <property type="evidence" value="ECO:0007669"/>
    <property type="project" value="InterPro"/>
</dbReference>
<dbReference type="InterPro" id="IPR026877">
    <property type="entry name" value="DXPR_C"/>
</dbReference>
<dbReference type="EMBL" id="MKIE01000002">
    <property type="protein sequence ID" value="OHW62794.1"/>
    <property type="molecule type" value="Genomic_DNA"/>
</dbReference>
<reference evidence="13 14" key="1">
    <citation type="submission" date="2016-09" db="EMBL/GenBank/DDBJ databases">
        <title>Genome sequence of Eubacterium angustum.</title>
        <authorList>
            <person name="Poehlein A."/>
            <person name="Daniel R."/>
        </authorList>
    </citation>
    <scope>NUCLEOTIDE SEQUENCE [LARGE SCALE GENOMIC DNA]</scope>
    <source>
        <strain evidence="13 14">DSM 1989</strain>
    </source>
</reference>
<feature type="binding site" evidence="9">
    <location>
        <position position="204"/>
    </location>
    <ligand>
        <name>NADPH</name>
        <dbReference type="ChEBI" id="CHEBI:57783"/>
    </ligand>
</feature>
<evidence type="ECO:0000256" key="7">
    <source>
        <dbReference type="ARBA" id="ARBA00023229"/>
    </source>
</evidence>
<organism evidence="13 14">
    <name type="scientific">Andreesenia angusta</name>
    <dbReference type="NCBI Taxonomy" id="39480"/>
    <lineage>
        <taxon>Bacteria</taxon>
        <taxon>Bacillati</taxon>
        <taxon>Bacillota</taxon>
        <taxon>Tissierellia</taxon>
        <taxon>Tissierellales</taxon>
        <taxon>Gottschalkiaceae</taxon>
        <taxon>Andreesenia</taxon>
    </lineage>
</organism>
<evidence type="ECO:0000259" key="12">
    <source>
        <dbReference type="Pfam" id="PF13288"/>
    </source>
</evidence>
<feature type="binding site" evidence="9">
    <location>
        <position position="198"/>
    </location>
    <ligand>
        <name>1-deoxy-D-xylulose 5-phosphate</name>
        <dbReference type="ChEBI" id="CHEBI:57792"/>
    </ligand>
</feature>
<feature type="binding site" evidence="9">
    <location>
        <position position="216"/>
    </location>
    <ligand>
        <name>1-deoxy-D-xylulose 5-phosphate</name>
        <dbReference type="ChEBI" id="CHEBI:57792"/>
    </ligand>
</feature>
<dbReference type="STRING" id="39480.EUAN_05780"/>
<dbReference type="EC" id="1.1.1.267" evidence="9"/>
<dbReference type="Pfam" id="PF08436">
    <property type="entry name" value="DXP_redisom_C"/>
    <property type="match status" value="1"/>
</dbReference>
<dbReference type="InterPro" id="IPR036169">
    <property type="entry name" value="DXPR_C_sf"/>
</dbReference>
<keyword evidence="4 9" id="KW-0521">NADP</keyword>
<dbReference type="SUPFAM" id="SSF69055">
    <property type="entry name" value="1-deoxy-D-xylulose-5-phosphate reductoisomerase, C-terminal domain"/>
    <property type="match status" value="1"/>
</dbReference>
<dbReference type="Pfam" id="PF02670">
    <property type="entry name" value="DXP_reductoisom"/>
    <property type="match status" value="1"/>
</dbReference>
<feature type="binding site" evidence="9">
    <location>
        <position position="220"/>
    </location>
    <ligand>
        <name>1-deoxy-D-xylulose 5-phosphate</name>
        <dbReference type="ChEBI" id="CHEBI:57792"/>
    </ligand>
</feature>
<keyword evidence="6 9" id="KW-0464">Manganese</keyword>
<feature type="binding site" evidence="9">
    <location>
        <position position="211"/>
    </location>
    <ligand>
        <name>1-deoxy-D-xylulose 5-phosphate</name>
        <dbReference type="ChEBI" id="CHEBI:57792"/>
    </ligand>
</feature>
<feature type="binding site" evidence="9">
    <location>
        <position position="149"/>
    </location>
    <ligand>
        <name>Mn(2+)</name>
        <dbReference type="ChEBI" id="CHEBI:29035"/>
    </ligand>
</feature>
<evidence type="ECO:0000256" key="3">
    <source>
        <dbReference type="ARBA" id="ARBA00022723"/>
    </source>
</evidence>
<sequence>MKKISILGSTGSIGTQSLDVVRNNPGFKVEGLSTNSSIDKLYEQIEEFGPRHVSVGTEEAKYELLRKLKDGGIKDVEVYSGESGLLEIARDESEILITSVVGMVGLLPTLAAIEKGKKIALANKETLVTAGEIVMKAAEEKGSEIIPVDSEHSAIFQCLNGERRSEVERIILTASGGPFRGRKLDELKNISVREALNHPNWSMGSKISIDSATLMNKGLEMIEAKWLFDIDMEYVCPIVHPQSIIHSMVEFVDGSIMAHMGTPDMRIPIQYALTYPYRARNNVEKLDFLKLKSLTFEEPDRDTFKAIRLAVDSANVGGTMPSVLNAANEVAVELFLKEKIGFLDIADSVEAAMEAHTVKSKPSLEDILEADRWTREFVVSRRI</sequence>
<name>A0A1S1V8G6_9FIRM</name>
<dbReference type="PANTHER" id="PTHR30525">
    <property type="entry name" value="1-DEOXY-D-XYLULOSE 5-PHOSPHATE REDUCTOISOMERASE"/>
    <property type="match status" value="1"/>
</dbReference>
<dbReference type="InterPro" id="IPR003821">
    <property type="entry name" value="DXP_reductoisomerase"/>
</dbReference>
<keyword evidence="13" id="KW-0413">Isomerase</keyword>
<dbReference type="GO" id="GO:0030604">
    <property type="term" value="F:1-deoxy-D-xylulose-5-phosphate reductoisomerase activity"/>
    <property type="evidence" value="ECO:0007669"/>
    <property type="project" value="UniProtKB-UniRule"/>
</dbReference>
<comment type="similarity">
    <text evidence="2 9">Belongs to the DXR family.</text>
</comment>
<dbReference type="PIRSF" id="PIRSF006205">
    <property type="entry name" value="Dxp_reductismrs"/>
    <property type="match status" value="1"/>
</dbReference>
<feature type="domain" description="1-deoxy-D-xylulose 5-phosphate reductoisomerase C-terminal" evidence="11">
    <location>
        <begin position="145"/>
        <end position="228"/>
    </location>
</feature>
<proteinExistence type="inferred from homology"/>
<dbReference type="OrthoDB" id="9806546at2"/>
<feature type="binding site" evidence="9">
    <location>
        <position position="175"/>
    </location>
    <ligand>
        <name>1-deoxy-D-xylulose 5-phosphate</name>
        <dbReference type="ChEBI" id="CHEBI:57792"/>
    </ligand>
</feature>
<dbReference type="Gene3D" id="3.40.50.720">
    <property type="entry name" value="NAD(P)-binding Rossmann-like Domain"/>
    <property type="match status" value="1"/>
</dbReference>
<dbReference type="PANTHER" id="PTHR30525:SF0">
    <property type="entry name" value="1-DEOXY-D-XYLULOSE 5-PHOSPHATE REDUCTOISOMERASE, CHLOROPLASTIC"/>
    <property type="match status" value="1"/>
</dbReference>
<feature type="binding site" evidence="9">
    <location>
        <position position="151"/>
    </location>
    <ligand>
        <name>Mn(2+)</name>
        <dbReference type="ChEBI" id="CHEBI:29035"/>
    </ligand>
</feature>
<dbReference type="HAMAP" id="MF_00183">
    <property type="entry name" value="DXP_reductoisom"/>
    <property type="match status" value="1"/>
</dbReference>
<dbReference type="UniPathway" id="UPA00056">
    <property type="reaction ID" value="UER00092"/>
</dbReference>
<evidence type="ECO:0000256" key="8">
    <source>
        <dbReference type="ARBA" id="ARBA00048543"/>
    </source>
</evidence>